<gene>
    <name evidence="1" type="ORF">SAMN05445850_8502</name>
</gene>
<accession>A0A1H1KMA8</accession>
<evidence type="ECO:0000313" key="2">
    <source>
        <dbReference type="Proteomes" id="UP000199365"/>
    </source>
</evidence>
<dbReference type="RefSeq" id="WP_143037384.1">
    <property type="nucleotide sequence ID" value="NZ_FNKX01000005.1"/>
</dbReference>
<dbReference type="STRING" id="157910.SAMN05445850_8502"/>
<dbReference type="Proteomes" id="UP000199365">
    <property type="component" value="Unassembled WGS sequence"/>
</dbReference>
<keyword evidence="2" id="KW-1185">Reference proteome</keyword>
<dbReference type="EMBL" id="FNKX01000005">
    <property type="protein sequence ID" value="SDR62905.1"/>
    <property type="molecule type" value="Genomic_DNA"/>
</dbReference>
<proteinExistence type="predicted"/>
<name>A0A1H1KMA8_9BURK</name>
<protein>
    <submittedName>
        <fullName evidence="1">Uncharacterized protein</fullName>
    </submittedName>
</protein>
<evidence type="ECO:0000313" key="1">
    <source>
        <dbReference type="EMBL" id="SDR62905.1"/>
    </source>
</evidence>
<organism evidence="1 2">
    <name type="scientific">Paraburkholderia tuberum</name>
    <dbReference type="NCBI Taxonomy" id="157910"/>
    <lineage>
        <taxon>Bacteria</taxon>
        <taxon>Pseudomonadati</taxon>
        <taxon>Pseudomonadota</taxon>
        <taxon>Betaproteobacteria</taxon>
        <taxon>Burkholderiales</taxon>
        <taxon>Burkholderiaceae</taxon>
        <taxon>Paraburkholderia</taxon>
    </lineage>
</organism>
<reference evidence="2" key="1">
    <citation type="submission" date="2016-10" db="EMBL/GenBank/DDBJ databases">
        <authorList>
            <person name="Varghese N."/>
            <person name="Submissions S."/>
        </authorList>
    </citation>
    <scope>NUCLEOTIDE SEQUENCE [LARGE SCALE GENOMIC DNA]</scope>
    <source>
        <strain evidence="2">DUS833</strain>
    </source>
</reference>
<sequence>MIDGGRHIVADGAGVSTYLHRSGQEVGYVTCQTTAEGKELVPSSVFVGRSLLIKPVLIDLDKLQLSVSAIDTAFDGKRKTGNADCASEVVDTHGYAASDIPVELNGTQTVEVPMKDPHYRLVLSLHREAI</sequence>
<dbReference type="AlphaFoldDB" id="A0A1H1KMA8"/>